<accession>A0A101T860</accession>
<evidence type="ECO:0000313" key="2">
    <source>
        <dbReference type="EMBL" id="KUN87633.1"/>
    </source>
</evidence>
<dbReference type="AlphaFoldDB" id="A0A101T860"/>
<dbReference type="EMBL" id="LMWX01000013">
    <property type="protein sequence ID" value="KUN87633.1"/>
    <property type="molecule type" value="Genomic_DNA"/>
</dbReference>
<feature type="chain" id="PRO_5007107034" evidence="1">
    <location>
        <begin position="36"/>
        <end position="226"/>
    </location>
</feature>
<dbReference type="Proteomes" id="UP000053024">
    <property type="component" value="Unassembled WGS sequence"/>
</dbReference>
<sequence>MHHRKPRTPTKTAVRLGAAVTAGLAVTAVAGTARATPTRSIPHVAVAVDTAHSHADRIHVNQSDISFAIHEYGPTIAVTANNRATAVSTGCSPQNPCRSVALSYQIVTTAGANARRINATNLSRAVNEHCPDCQTLSAAYQFVVATPRLFHISPQARVELNGINRQVDALRASPLPIDQITRRADELAQRIKTILDHEAARAPRTSGTADPLADFMPTVTMHRHIR</sequence>
<gene>
    <name evidence="2" type="ORF">AQJ66_08265</name>
</gene>
<name>A0A101T860_9ACTN</name>
<feature type="signal peptide" evidence="1">
    <location>
        <begin position="1"/>
        <end position="35"/>
    </location>
</feature>
<evidence type="ECO:0000256" key="1">
    <source>
        <dbReference type="SAM" id="SignalP"/>
    </source>
</evidence>
<keyword evidence="3" id="KW-1185">Reference proteome</keyword>
<organism evidence="2 3">
    <name type="scientific">Streptomyces bungoensis</name>
    <dbReference type="NCBI Taxonomy" id="285568"/>
    <lineage>
        <taxon>Bacteria</taxon>
        <taxon>Bacillati</taxon>
        <taxon>Actinomycetota</taxon>
        <taxon>Actinomycetes</taxon>
        <taxon>Kitasatosporales</taxon>
        <taxon>Streptomycetaceae</taxon>
        <taxon>Streptomyces</taxon>
    </lineage>
</organism>
<dbReference type="RefSeq" id="WP_061918646.1">
    <property type="nucleotide sequence ID" value="NZ_JBEYBH010000001.1"/>
</dbReference>
<reference evidence="2 3" key="1">
    <citation type="submission" date="2015-10" db="EMBL/GenBank/DDBJ databases">
        <title>Draft genome sequence of Streptomyces bungoensis DSM 41781, type strain for the species Streptomyces bungoensis.</title>
        <authorList>
            <person name="Ruckert C."/>
            <person name="Winkler A."/>
            <person name="Kalinowski J."/>
            <person name="Kampfer P."/>
            <person name="Glaeser S."/>
        </authorList>
    </citation>
    <scope>NUCLEOTIDE SEQUENCE [LARGE SCALE GENOMIC DNA]</scope>
    <source>
        <strain evidence="2 3">DSM 41781</strain>
    </source>
</reference>
<comment type="caution">
    <text evidence="2">The sequence shown here is derived from an EMBL/GenBank/DDBJ whole genome shotgun (WGS) entry which is preliminary data.</text>
</comment>
<keyword evidence="1" id="KW-0732">Signal</keyword>
<evidence type="ECO:0000313" key="3">
    <source>
        <dbReference type="Proteomes" id="UP000053024"/>
    </source>
</evidence>
<dbReference type="OrthoDB" id="3853489at2"/>
<proteinExistence type="predicted"/>
<protein>
    <submittedName>
        <fullName evidence="2">Uncharacterized protein</fullName>
    </submittedName>
</protein>